<evidence type="ECO:0000313" key="3">
    <source>
        <dbReference type="Proteomes" id="UP000278081"/>
    </source>
</evidence>
<evidence type="ECO:0000313" key="2">
    <source>
        <dbReference type="EMBL" id="RUM02559.1"/>
    </source>
</evidence>
<organism evidence="2 3">
    <name type="scientific">Rhizobium chutanense</name>
    <dbReference type="NCBI Taxonomy" id="2035448"/>
    <lineage>
        <taxon>Bacteria</taxon>
        <taxon>Pseudomonadati</taxon>
        <taxon>Pseudomonadota</taxon>
        <taxon>Alphaproteobacteria</taxon>
        <taxon>Hyphomicrobiales</taxon>
        <taxon>Rhizobiaceae</taxon>
        <taxon>Rhizobium/Agrobacterium group</taxon>
        <taxon>Rhizobium</taxon>
    </lineage>
</organism>
<evidence type="ECO:0000256" key="1">
    <source>
        <dbReference type="SAM" id="MobiDB-lite"/>
    </source>
</evidence>
<sequence length="62" mass="7021">MPRKARKMTEFQSGHGYSKEDWDAISDNPPLSMEEMAGAKPFREAFPDVAEKMEKAMIGGWT</sequence>
<name>A0A3S0XP13_9HYPH</name>
<protein>
    <submittedName>
        <fullName evidence="2">Uncharacterized protein</fullName>
    </submittedName>
</protein>
<reference evidence="2 3" key="1">
    <citation type="submission" date="2018-11" db="EMBL/GenBank/DDBJ databases">
        <title>Rhizobium chutanense sp. nov., isolated from root nodules of Phaseolus vulgaris in China.</title>
        <authorList>
            <person name="Huo Y."/>
        </authorList>
    </citation>
    <scope>NUCLEOTIDE SEQUENCE [LARGE SCALE GENOMIC DNA]</scope>
    <source>
        <strain evidence="2 3">C16</strain>
    </source>
</reference>
<dbReference type="Proteomes" id="UP000278081">
    <property type="component" value="Unassembled WGS sequence"/>
</dbReference>
<accession>A0A3S0XP13</accession>
<comment type="caution">
    <text evidence="2">The sequence shown here is derived from an EMBL/GenBank/DDBJ whole genome shotgun (WGS) entry which is preliminary data.</text>
</comment>
<feature type="region of interest" description="Disordered" evidence="1">
    <location>
        <begin position="1"/>
        <end position="28"/>
    </location>
</feature>
<dbReference type="OrthoDB" id="361944at2"/>
<gene>
    <name evidence="2" type="ORF">EFR84_20790</name>
</gene>
<proteinExistence type="predicted"/>
<dbReference type="EMBL" id="RJTJ01000019">
    <property type="protein sequence ID" value="RUM02559.1"/>
    <property type="molecule type" value="Genomic_DNA"/>
</dbReference>
<dbReference type="AlphaFoldDB" id="A0A3S0XP13"/>